<evidence type="ECO:0000313" key="1">
    <source>
        <dbReference type="EMBL" id="KAA0042351.1"/>
    </source>
</evidence>
<comment type="caution">
    <text evidence="1">The sequence shown here is derived from an EMBL/GenBank/DDBJ whole genome shotgun (WGS) entry which is preliminary data.</text>
</comment>
<dbReference type="GO" id="GO:0006508">
    <property type="term" value="P:proteolysis"/>
    <property type="evidence" value="ECO:0007669"/>
    <property type="project" value="UniProtKB-KW"/>
</dbReference>
<dbReference type="Proteomes" id="UP000321393">
    <property type="component" value="Unassembled WGS sequence"/>
</dbReference>
<evidence type="ECO:0000313" key="3">
    <source>
        <dbReference type="Proteomes" id="UP000321393"/>
    </source>
</evidence>
<protein>
    <submittedName>
        <fullName evidence="1">Asp_protease_2 domain-containing protein</fullName>
    </submittedName>
</protein>
<gene>
    <name evidence="2" type="ORF">E5676_scaffold477G00490</name>
    <name evidence="1" type="ORF">E6C27_scaffold795G00530</name>
</gene>
<dbReference type="EMBL" id="SSTD01008482">
    <property type="protein sequence ID" value="TYK15474.1"/>
    <property type="molecule type" value="Genomic_DNA"/>
</dbReference>
<dbReference type="Gene3D" id="2.40.70.10">
    <property type="entry name" value="Acid Proteases"/>
    <property type="match status" value="1"/>
</dbReference>
<keyword evidence="2" id="KW-0645">Protease</keyword>
<proteinExistence type="predicted"/>
<dbReference type="GO" id="GO:0008233">
    <property type="term" value="F:peptidase activity"/>
    <property type="evidence" value="ECO:0007669"/>
    <property type="project" value="UniProtKB-KW"/>
</dbReference>
<keyword evidence="2" id="KW-0378">Hydrolase</keyword>
<sequence length="201" mass="22364">MVKLGGWKGPIDFVVVKMDDFDVILGIEFLLEHQVIPMPSAKCLVTIGVFSLVVEVDIRQPNGFKMILAMKLDKNHAQKEPPSVAILLGALRKLGETVPKDTLCVPKKYHGWGGNPEWWTAFDGLKQATIEERSLGDAGATKPSKDEVEQFNSQFGHSAQTDSLIKRIQFVINGNRHSILPLVIDDPYVGNNPQVHRVEKK</sequence>
<dbReference type="OrthoDB" id="1194100at2759"/>
<organism evidence="1 3">
    <name type="scientific">Cucumis melo var. makuwa</name>
    <name type="common">Oriental melon</name>
    <dbReference type="NCBI Taxonomy" id="1194695"/>
    <lineage>
        <taxon>Eukaryota</taxon>
        <taxon>Viridiplantae</taxon>
        <taxon>Streptophyta</taxon>
        <taxon>Embryophyta</taxon>
        <taxon>Tracheophyta</taxon>
        <taxon>Spermatophyta</taxon>
        <taxon>Magnoliopsida</taxon>
        <taxon>eudicotyledons</taxon>
        <taxon>Gunneridae</taxon>
        <taxon>Pentapetalae</taxon>
        <taxon>rosids</taxon>
        <taxon>fabids</taxon>
        <taxon>Cucurbitales</taxon>
        <taxon>Cucurbitaceae</taxon>
        <taxon>Benincaseae</taxon>
        <taxon>Cucumis</taxon>
    </lineage>
</organism>
<dbReference type="EMBL" id="SSTE01016125">
    <property type="protein sequence ID" value="KAA0042351.1"/>
    <property type="molecule type" value="Genomic_DNA"/>
</dbReference>
<reference evidence="3 4" key="1">
    <citation type="submission" date="2019-08" db="EMBL/GenBank/DDBJ databases">
        <title>Draft genome sequences of two oriental melons (Cucumis melo L. var makuwa).</title>
        <authorList>
            <person name="Kwon S.-Y."/>
        </authorList>
    </citation>
    <scope>NUCLEOTIDE SEQUENCE [LARGE SCALE GENOMIC DNA]</scope>
    <source>
        <strain evidence="4">cv. Chang Bougi</strain>
        <strain evidence="3">cv. SW 3</strain>
        <tissue evidence="1">Leaf</tissue>
    </source>
</reference>
<dbReference type="Proteomes" id="UP000321947">
    <property type="component" value="Unassembled WGS sequence"/>
</dbReference>
<name>A0A5A7TL94_CUCMM</name>
<accession>A0A5A7TL94</accession>
<dbReference type="InterPro" id="IPR021109">
    <property type="entry name" value="Peptidase_aspartic_dom_sf"/>
</dbReference>
<dbReference type="AlphaFoldDB" id="A0A5A7TL94"/>
<evidence type="ECO:0000313" key="2">
    <source>
        <dbReference type="EMBL" id="TYK15474.1"/>
    </source>
</evidence>
<evidence type="ECO:0000313" key="4">
    <source>
        <dbReference type="Proteomes" id="UP000321947"/>
    </source>
</evidence>